<dbReference type="InterPro" id="IPR038765">
    <property type="entry name" value="Papain-like_cys_pep_sf"/>
</dbReference>
<reference evidence="1 2" key="1">
    <citation type="journal article" date="2017" name="Genome Biol. Evol.">
        <title>Phytophthora megakarya and P. palmivora, closely related causal agents of cacao black pod rot, underwent increases in genome sizes and gene numbers by different mechanisms.</title>
        <authorList>
            <person name="Ali S.S."/>
            <person name="Shao J."/>
            <person name="Lary D.J."/>
            <person name="Kronmiller B."/>
            <person name="Shen D."/>
            <person name="Strem M.D."/>
            <person name="Amoako-Attah I."/>
            <person name="Akrofi A.Y."/>
            <person name="Begoude B.A."/>
            <person name="Ten Hoopen G.M."/>
            <person name="Coulibaly K."/>
            <person name="Kebe B.I."/>
            <person name="Melnick R.L."/>
            <person name="Guiltinan M.J."/>
            <person name="Tyler B.M."/>
            <person name="Meinhardt L.W."/>
            <person name="Bailey B.A."/>
        </authorList>
    </citation>
    <scope>NUCLEOTIDE SEQUENCE [LARGE SCALE GENOMIC DNA]</scope>
    <source>
        <strain evidence="2">sbr112.9</strain>
    </source>
</reference>
<sequence length="463" mass="51931">MAELYPVLEIDVALPKSLIPSDHGTVGNLILYARGAGHLGQPLHHLPLILLKQVLLEYQRRTKEQLLRQQVNSIESEITLVVSTTIPNPPIDLYILNSLLSQRVRVVFDVTKPEETIDNSPSLTLLLCSRCGVSGECTCGWRQQHVILPEMEQQSVLQFIFSSLPRVPTQAVACYHLRLSIISKRNATNFGIQVYRHEMQRPIVECPFTRRLQLENYLKGVCMIDVLQHSVPLLVFLGVLSTSYVEHVAMRRYRRQILHLQVLELYTRPGDLILFNGRAKASTLQRSMTRAEWDHVAIVVPAHEGGNLQLLEATGDGVTLTPLTARLLAYSTFHVRYFVLRKLRTPLLSRAVVNDLLERFTAKVEGLSYSLSIRRILYTGQVNPTRSQANTFFCSELVAAAYKSLGIISHVNAAKDFWPGSFSPGDFVDSELSRHGASLSPEIIIDCKILEVAAATTHKSPIS</sequence>
<dbReference type="EMBL" id="NCKW01000614">
    <property type="protein sequence ID" value="POM80228.1"/>
    <property type="molecule type" value="Genomic_DNA"/>
</dbReference>
<gene>
    <name evidence="1" type="ORF">PHPALM_1966</name>
</gene>
<proteinExistence type="predicted"/>
<evidence type="ECO:0000313" key="2">
    <source>
        <dbReference type="Proteomes" id="UP000237271"/>
    </source>
</evidence>
<dbReference type="Proteomes" id="UP000237271">
    <property type="component" value="Unassembled WGS sequence"/>
</dbReference>
<dbReference type="Pfam" id="PF05708">
    <property type="entry name" value="Peptidase_C92"/>
    <property type="match status" value="1"/>
</dbReference>
<keyword evidence="2" id="KW-1185">Reference proteome</keyword>
<dbReference type="AlphaFoldDB" id="A0A2P4YQZ3"/>
<dbReference type="Gene3D" id="3.90.1720.10">
    <property type="entry name" value="endopeptidase domain like (from Nostoc punctiforme)"/>
    <property type="match status" value="1"/>
</dbReference>
<evidence type="ECO:0000313" key="1">
    <source>
        <dbReference type="EMBL" id="POM80228.1"/>
    </source>
</evidence>
<evidence type="ECO:0008006" key="3">
    <source>
        <dbReference type="Google" id="ProtNLM"/>
    </source>
</evidence>
<dbReference type="PANTHER" id="PTHR47112">
    <property type="entry name" value="PX DOMAIN-CONTAINING PROTEIN"/>
    <property type="match status" value="1"/>
</dbReference>
<name>A0A2P4YQZ3_9STRA</name>
<dbReference type="SUPFAM" id="SSF54001">
    <property type="entry name" value="Cysteine proteinases"/>
    <property type="match status" value="1"/>
</dbReference>
<organism evidence="1 2">
    <name type="scientific">Phytophthora palmivora</name>
    <dbReference type="NCBI Taxonomy" id="4796"/>
    <lineage>
        <taxon>Eukaryota</taxon>
        <taxon>Sar</taxon>
        <taxon>Stramenopiles</taxon>
        <taxon>Oomycota</taxon>
        <taxon>Peronosporomycetes</taxon>
        <taxon>Peronosporales</taxon>
        <taxon>Peronosporaceae</taxon>
        <taxon>Phytophthora</taxon>
    </lineage>
</organism>
<comment type="caution">
    <text evidence="1">The sequence shown here is derived from an EMBL/GenBank/DDBJ whole genome shotgun (WGS) entry which is preliminary data.</text>
</comment>
<protein>
    <recommendedName>
        <fullName evidence="3">Permuted papain-like amidase YaeF/Yiix C92 family enzyme</fullName>
    </recommendedName>
</protein>
<dbReference type="PANTHER" id="PTHR47112:SF1">
    <property type="entry name" value="PX DOMAIN-CONTAINING PROTEIN"/>
    <property type="match status" value="1"/>
</dbReference>
<dbReference type="OrthoDB" id="289113at2759"/>
<accession>A0A2P4YQZ3</accession>
<dbReference type="InterPro" id="IPR024453">
    <property type="entry name" value="Peptidase_C92"/>
</dbReference>